<dbReference type="PANTHER" id="PTHR30531">
    <property type="entry name" value="FLAGELLAR BIOSYNTHETIC PROTEIN FLHB"/>
    <property type="match status" value="1"/>
</dbReference>
<dbReference type="PANTHER" id="PTHR30531:SF12">
    <property type="entry name" value="FLAGELLAR BIOSYNTHETIC PROTEIN FLHB"/>
    <property type="match status" value="1"/>
</dbReference>
<keyword evidence="1" id="KW-0969">Cilium</keyword>
<dbReference type="EMBL" id="JAFBED010000002">
    <property type="protein sequence ID" value="MBM7618972.1"/>
    <property type="molecule type" value="Genomic_DNA"/>
</dbReference>
<dbReference type="InterPro" id="IPR029025">
    <property type="entry name" value="T3SS_substrate_exporter_C"/>
</dbReference>
<keyword evidence="2" id="KW-1185">Reference proteome</keyword>
<protein>
    <submittedName>
        <fullName evidence="1">Flagellar biosynthesis protein</fullName>
    </submittedName>
</protein>
<dbReference type="Pfam" id="PF01312">
    <property type="entry name" value="Bac_export_2"/>
    <property type="match status" value="1"/>
</dbReference>
<accession>A0ABS2NWC1</accession>
<dbReference type="SUPFAM" id="SSF160544">
    <property type="entry name" value="EscU C-terminal domain-like"/>
    <property type="match status" value="1"/>
</dbReference>
<dbReference type="Gene3D" id="3.40.1690.10">
    <property type="entry name" value="secretion proteins EscU"/>
    <property type="match status" value="1"/>
</dbReference>
<gene>
    <name evidence="1" type="ORF">JOC95_000821</name>
</gene>
<keyword evidence="1" id="KW-0966">Cell projection</keyword>
<name>A0ABS2NWC1_9BACI</name>
<evidence type="ECO:0000313" key="1">
    <source>
        <dbReference type="EMBL" id="MBM7618972.1"/>
    </source>
</evidence>
<keyword evidence="1" id="KW-0282">Flagellum</keyword>
<comment type="caution">
    <text evidence="1">The sequence shown here is derived from an EMBL/GenBank/DDBJ whole genome shotgun (WGS) entry which is preliminary data.</text>
</comment>
<sequence length="99" mass="11183">MERKKAVALKYDKAKHSAPVVSAKGRGIVAENIIQEAVKHNIPLQEDSALIEMLLEVELNESIPEELYEVIAEVLSFVYQLHQKEKNDSPDMKIEGLLK</sequence>
<evidence type="ECO:0000313" key="2">
    <source>
        <dbReference type="Proteomes" id="UP000737402"/>
    </source>
</evidence>
<dbReference type="Proteomes" id="UP000737402">
    <property type="component" value="Unassembled WGS sequence"/>
</dbReference>
<dbReference type="InterPro" id="IPR006135">
    <property type="entry name" value="T3SS_substrate_exporter"/>
</dbReference>
<organism evidence="1 2">
    <name type="scientific">Sutcliffiella tianshenii</name>
    <dbReference type="NCBI Taxonomy" id="1463404"/>
    <lineage>
        <taxon>Bacteria</taxon>
        <taxon>Bacillati</taxon>
        <taxon>Bacillota</taxon>
        <taxon>Bacilli</taxon>
        <taxon>Bacillales</taxon>
        <taxon>Bacillaceae</taxon>
        <taxon>Sutcliffiella</taxon>
    </lineage>
</organism>
<reference evidence="1 2" key="1">
    <citation type="submission" date="2021-01" db="EMBL/GenBank/DDBJ databases">
        <title>Genomic Encyclopedia of Type Strains, Phase IV (KMG-IV): sequencing the most valuable type-strain genomes for metagenomic binning, comparative biology and taxonomic classification.</title>
        <authorList>
            <person name="Goeker M."/>
        </authorList>
    </citation>
    <scope>NUCLEOTIDE SEQUENCE [LARGE SCALE GENOMIC DNA]</scope>
    <source>
        <strain evidence="1 2">DSM 25879</strain>
    </source>
</reference>
<dbReference type="RefSeq" id="WP_239582703.1">
    <property type="nucleotide sequence ID" value="NZ_JAFBED010000002.1"/>
</dbReference>
<proteinExistence type="predicted"/>